<dbReference type="SUPFAM" id="SSF52540">
    <property type="entry name" value="P-loop containing nucleoside triphosphate hydrolases"/>
    <property type="match status" value="1"/>
</dbReference>
<protein>
    <submittedName>
        <fullName evidence="6">Oligopeptide transport ATP-binding protein OppF</fullName>
    </submittedName>
</protein>
<evidence type="ECO:0000256" key="4">
    <source>
        <dbReference type="ARBA" id="ARBA00022840"/>
    </source>
</evidence>
<comment type="similarity">
    <text evidence="1">Belongs to the ABC transporter superfamily.</text>
</comment>
<feature type="domain" description="ABC transporter" evidence="5">
    <location>
        <begin position="3"/>
        <end position="239"/>
    </location>
</feature>
<name>K4LIG3_THEPS</name>
<dbReference type="STRING" id="1089553.Tph_c25140"/>
<dbReference type="PANTHER" id="PTHR43776:SF7">
    <property type="entry name" value="D,D-DIPEPTIDE TRANSPORT ATP-BINDING PROTEIN DDPF-RELATED"/>
    <property type="match status" value="1"/>
</dbReference>
<evidence type="ECO:0000259" key="5">
    <source>
        <dbReference type="PROSITE" id="PS50893"/>
    </source>
</evidence>
<dbReference type="InterPro" id="IPR003439">
    <property type="entry name" value="ABC_transporter-like_ATP-bd"/>
</dbReference>
<dbReference type="AlphaFoldDB" id="K4LIG3"/>
<dbReference type="eggNOG" id="COG4608">
    <property type="taxonomic scope" value="Bacteria"/>
</dbReference>
<dbReference type="EMBL" id="CP003732">
    <property type="protein sequence ID" value="AFV12688.1"/>
    <property type="molecule type" value="Genomic_DNA"/>
</dbReference>
<keyword evidence="2" id="KW-0813">Transport</keyword>
<dbReference type="HOGENOM" id="CLU_000604_1_23_9"/>
<dbReference type="CDD" id="cd03257">
    <property type="entry name" value="ABC_NikE_OppD_transporters"/>
    <property type="match status" value="1"/>
</dbReference>
<evidence type="ECO:0000313" key="6">
    <source>
        <dbReference type="EMBL" id="AFV12688.1"/>
    </source>
</evidence>
<evidence type="ECO:0000313" key="7">
    <source>
        <dbReference type="Proteomes" id="UP000000467"/>
    </source>
</evidence>
<evidence type="ECO:0000256" key="2">
    <source>
        <dbReference type="ARBA" id="ARBA00022448"/>
    </source>
</evidence>
<evidence type="ECO:0000256" key="1">
    <source>
        <dbReference type="ARBA" id="ARBA00005417"/>
    </source>
</evidence>
<dbReference type="GO" id="GO:0016887">
    <property type="term" value="F:ATP hydrolysis activity"/>
    <property type="evidence" value="ECO:0007669"/>
    <property type="project" value="InterPro"/>
</dbReference>
<dbReference type="Proteomes" id="UP000000467">
    <property type="component" value="Chromosome"/>
</dbReference>
<dbReference type="Pfam" id="PF00005">
    <property type="entry name" value="ABC_tran"/>
    <property type="match status" value="1"/>
</dbReference>
<organism evidence="6 7">
    <name type="scientific">Thermacetogenium phaeum (strain ATCC BAA-254 / DSM 26808 / PB)</name>
    <dbReference type="NCBI Taxonomy" id="1089553"/>
    <lineage>
        <taxon>Bacteria</taxon>
        <taxon>Bacillati</taxon>
        <taxon>Bacillota</taxon>
        <taxon>Clostridia</taxon>
        <taxon>Thermoanaerobacterales</taxon>
        <taxon>Thermoanaerobacteraceae</taxon>
        <taxon>Thermacetogenium</taxon>
    </lineage>
</organism>
<dbReference type="PROSITE" id="PS00211">
    <property type="entry name" value="ABC_TRANSPORTER_1"/>
    <property type="match status" value="1"/>
</dbReference>
<dbReference type="RefSeq" id="WP_015051550.1">
    <property type="nucleotide sequence ID" value="NC_018870.1"/>
</dbReference>
<dbReference type="PROSITE" id="PS50893">
    <property type="entry name" value="ABC_TRANSPORTER_2"/>
    <property type="match status" value="1"/>
</dbReference>
<dbReference type="InterPro" id="IPR017871">
    <property type="entry name" value="ABC_transporter-like_CS"/>
</dbReference>
<evidence type="ECO:0000256" key="3">
    <source>
        <dbReference type="ARBA" id="ARBA00022741"/>
    </source>
</evidence>
<dbReference type="GO" id="GO:0055085">
    <property type="term" value="P:transmembrane transport"/>
    <property type="evidence" value="ECO:0007669"/>
    <property type="project" value="UniProtKB-ARBA"/>
</dbReference>
<keyword evidence="4 6" id="KW-0067">ATP-binding</keyword>
<dbReference type="OrthoDB" id="9806285at2"/>
<proteinExistence type="inferred from homology"/>
<sequence length="239" mass="27297">MLVKAVALSKTYKIGWLKKRSIKVIKEAEIFIDKGETVGLVGESGSGKTTLGLLLTGLLKPDDGQIFFNGKEITRLTPSENKDFRRRVQIIFQHPEAAFNPKWRLIRSLAEPFRLHGIPFTERALLEQLETIGLYKEHLDRYPSQLSGGELQRAAIARVMVLEPKFLVLDEPTSMLDVITQAQIIRLLQEIQKEKGLAYLFITHDLELARLFCRRIYCLVDGKLQEMLTVRSASRESDF</sequence>
<keyword evidence="3" id="KW-0547">Nucleotide-binding</keyword>
<dbReference type="PANTHER" id="PTHR43776">
    <property type="entry name" value="TRANSPORT ATP-BINDING PROTEIN"/>
    <property type="match status" value="1"/>
</dbReference>
<dbReference type="InterPro" id="IPR050319">
    <property type="entry name" value="ABC_transp_ATP-bind"/>
</dbReference>
<accession>K4LIG3</accession>
<keyword evidence="7" id="KW-1185">Reference proteome</keyword>
<gene>
    <name evidence="6" type="primary">oppF</name>
    <name evidence="6" type="ordered locus">Tph_c25140</name>
</gene>
<dbReference type="GO" id="GO:0005524">
    <property type="term" value="F:ATP binding"/>
    <property type="evidence" value="ECO:0007669"/>
    <property type="project" value="UniProtKB-KW"/>
</dbReference>
<dbReference type="KEGG" id="tpz:Tph_c25140"/>
<reference evidence="6 7" key="1">
    <citation type="journal article" date="2012" name="BMC Genomics">
        <title>Genome-guided analysis of physiological and morphological traits of the fermentative acetate oxidizer Thermacetogenium phaeum.</title>
        <authorList>
            <person name="Oehler D."/>
            <person name="Poehlein A."/>
            <person name="Leimbach A."/>
            <person name="Muller N."/>
            <person name="Daniel R."/>
            <person name="Gottschalk G."/>
            <person name="Schink B."/>
        </authorList>
    </citation>
    <scope>NUCLEOTIDE SEQUENCE [LARGE SCALE GENOMIC DNA]</scope>
    <source>
        <strain evidence="7">ATCC BAA-254 / DSM 26808 / PB</strain>
    </source>
</reference>
<dbReference type="InterPro" id="IPR003593">
    <property type="entry name" value="AAA+_ATPase"/>
</dbReference>
<dbReference type="Gene3D" id="3.40.50.300">
    <property type="entry name" value="P-loop containing nucleotide triphosphate hydrolases"/>
    <property type="match status" value="1"/>
</dbReference>
<dbReference type="InterPro" id="IPR027417">
    <property type="entry name" value="P-loop_NTPase"/>
</dbReference>
<dbReference type="SMART" id="SM00382">
    <property type="entry name" value="AAA"/>
    <property type="match status" value="1"/>
</dbReference>